<dbReference type="OrthoDB" id="2096182at2759"/>
<name>A0A2G5UXT2_9PELO</name>
<dbReference type="EMBL" id="PDUG01000002">
    <property type="protein sequence ID" value="PIC44342.1"/>
    <property type="molecule type" value="Genomic_DNA"/>
</dbReference>
<dbReference type="PANTHER" id="PTHR33651">
    <property type="entry name" value="PROTEIN CBG06246"/>
    <property type="match status" value="1"/>
</dbReference>
<accession>A0A2G5UXT2</accession>
<evidence type="ECO:0000256" key="1">
    <source>
        <dbReference type="SAM" id="MobiDB-lite"/>
    </source>
</evidence>
<protein>
    <submittedName>
        <fullName evidence="2">Uncharacterized protein</fullName>
    </submittedName>
</protein>
<dbReference type="PANTHER" id="PTHR33651:SF2">
    <property type="entry name" value="PI3K_PI4K CATALYTIC DOMAIN-CONTAINING PROTEIN"/>
    <property type="match status" value="1"/>
</dbReference>
<keyword evidence="3" id="KW-1185">Reference proteome</keyword>
<evidence type="ECO:0000313" key="2">
    <source>
        <dbReference type="EMBL" id="PIC44342.1"/>
    </source>
</evidence>
<dbReference type="AlphaFoldDB" id="A0A2G5UXT2"/>
<proteinExistence type="predicted"/>
<gene>
    <name evidence="2" type="primary">Cnig_chr_II.g4738</name>
    <name evidence="2" type="ORF">B9Z55_004738</name>
</gene>
<reference evidence="3" key="1">
    <citation type="submission" date="2017-10" db="EMBL/GenBank/DDBJ databases">
        <title>Rapid genome shrinkage in a self-fertile nematode reveals novel sperm competition proteins.</title>
        <authorList>
            <person name="Yin D."/>
            <person name="Schwarz E.M."/>
            <person name="Thomas C.G."/>
            <person name="Felde R.L."/>
            <person name="Korf I.F."/>
            <person name="Cutter A.D."/>
            <person name="Schartner C.M."/>
            <person name="Ralston E.J."/>
            <person name="Meyer B.J."/>
            <person name="Haag E.S."/>
        </authorList>
    </citation>
    <scope>NUCLEOTIDE SEQUENCE [LARGE SCALE GENOMIC DNA]</scope>
    <source>
        <strain evidence="3">JU1422</strain>
    </source>
</reference>
<comment type="caution">
    <text evidence="2">The sequence shown here is derived from an EMBL/GenBank/DDBJ whole genome shotgun (WGS) entry which is preliminary data.</text>
</comment>
<evidence type="ECO:0000313" key="3">
    <source>
        <dbReference type="Proteomes" id="UP000230233"/>
    </source>
</evidence>
<organism evidence="2 3">
    <name type="scientific">Caenorhabditis nigoni</name>
    <dbReference type="NCBI Taxonomy" id="1611254"/>
    <lineage>
        <taxon>Eukaryota</taxon>
        <taxon>Metazoa</taxon>
        <taxon>Ecdysozoa</taxon>
        <taxon>Nematoda</taxon>
        <taxon>Chromadorea</taxon>
        <taxon>Rhabditida</taxon>
        <taxon>Rhabditina</taxon>
        <taxon>Rhabditomorpha</taxon>
        <taxon>Rhabditoidea</taxon>
        <taxon>Rhabditidae</taxon>
        <taxon>Peloderinae</taxon>
        <taxon>Caenorhabditis</taxon>
    </lineage>
</organism>
<feature type="compositionally biased region" description="Basic and acidic residues" evidence="1">
    <location>
        <begin position="342"/>
        <end position="360"/>
    </location>
</feature>
<dbReference type="Proteomes" id="UP000230233">
    <property type="component" value="Chromosome II"/>
</dbReference>
<sequence length="360" mass="41210">MSQTLEQKWVAYQDFASKAMNTTNSRKDRKIMARKAILLSEDFENAGFLIGGKYDIWKEHLGKCCALMESDPVMIQKCAKEYFLSLHIGNSSDFRIAFKKKEDGYSCGTICDVTFSGTSGKYYVKSHQNGPTERRNSVEGPPIQEILIYQFLSTIKVSGEPHFIVPLFCNNKKVLYYAIGEMNFTLGKSLTLENADYKALIIVDFLEFSLRLRDVSSNLGNFGQSDSGHPIIIDFMIIPKNCYKLSEDEIHRFWSTQYISSSCLINTVIRKLKKQERQEIILDTFNNWNMVMNIDESAQLVNKFLMNNVGKIETEGDLEKYCNDVKYNFTKIVGSITSSSGQDEKDKKEQRKTEKKGMDP</sequence>
<feature type="region of interest" description="Disordered" evidence="1">
    <location>
        <begin position="337"/>
        <end position="360"/>
    </location>
</feature>